<dbReference type="EMBL" id="MU795141">
    <property type="protein sequence ID" value="KAJ3809713.1"/>
    <property type="molecule type" value="Genomic_DNA"/>
</dbReference>
<evidence type="ECO:0000313" key="1">
    <source>
        <dbReference type="EMBL" id="KAJ3809713.1"/>
    </source>
</evidence>
<name>A0ACC1TYT1_9AGAR</name>
<comment type="caution">
    <text evidence="1">The sequence shown here is derived from an EMBL/GenBank/DDBJ whole genome shotgun (WGS) entry which is preliminary data.</text>
</comment>
<organism evidence="1 2">
    <name type="scientific">Lentinula aff. lateritia</name>
    <dbReference type="NCBI Taxonomy" id="2804960"/>
    <lineage>
        <taxon>Eukaryota</taxon>
        <taxon>Fungi</taxon>
        <taxon>Dikarya</taxon>
        <taxon>Basidiomycota</taxon>
        <taxon>Agaricomycotina</taxon>
        <taxon>Agaricomycetes</taxon>
        <taxon>Agaricomycetidae</taxon>
        <taxon>Agaricales</taxon>
        <taxon>Marasmiineae</taxon>
        <taxon>Omphalotaceae</taxon>
        <taxon>Lentinula</taxon>
    </lineage>
</organism>
<keyword evidence="2" id="KW-1185">Reference proteome</keyword>
<reference evidence="1" key="1">
    <citation type="submission" date="2022-09" db="EMBL/GenBank/DDBJ databases">
        <title>A Global Phylogenomic Analysis of the Shiitake Genus Lentinula.</title>
        <authorList>
            <consortium name="DOE Joint Genome Institute"/>
            <person name="Sierra-Patev S."/>
            <person name="Min B."/>
            <person name="Naranjo-Ortiz M."/>
            <person name="Looney B."/>
            <person name="Konkel Z."/>
            <person name="Slot J.C."/>
            <person name="Sakamoto Y."/>
            <person name="Steenwyk J.L."/>
            <person name="Rokas A."/>
            <person name="Carro J."/>
            <person name="Camarero S."/>
            <person name="Ferreira P."/>
            <person name="Molpeceres G."/>
            <person name="Ruiz-Duenas F.J."/>
            <person name="Serrano A."/>
            <person name="Henrissat B."/>
            <person name="Drula E."/>
            <person name="Hughes K.W."/>
            <person name="Mata J.L."/>
            <person name="Ishikawa N.K."/>
            <person name="Vargas-Isla R."/>
            <person name="Ushijima S."/>
            <person name="Smith C.A."/>
            <person name="Ahrendt S."/>
            <person name="Andreopoulos W."/>
            <person name="He G."/>
            <person name="Labutti K."/>
            <person name="Lipzen A."/>
            <person name="Ng V."/>
            <person name="Riley R."/>
            <person name="Sandor L."/>
            <person name="Barry K."/>
            <person name="Martinez A.T."/>
            <person name="Xiao Y."/>
            <person name="Gibbons J.G."/>
            <person name="Terashima K."/>
            <person name="Grigoriev I.V."/>
            <person name="Hibbett D.S."/>
        </authorList>
    </citation>
    <scope>NUCLEOTIDE SEQUENCE</scope>
    <source>
        <strain evidence="1">TMI1499</strain>
    </source>
</reference>
<accession>A0ACC1TYT1</accession>
<proteinExistence type="predicted"/>
<evidence type="ECO:0000313" key="2">
    <source>
        <dbReference type="Proteomes" id="UP001163835"/>
    </source>
</evidence>
<protein>
    <submittedName>
        <fullName evidence="1">Uncharacterized protein</fullName>
    </submittedName>
</protein>
<sequence>MSAATVDTEELGDEPLTTSLLLFPMSEGPKGIVDPLQNLPMEAQGREGVIQVASKLKKTVITVGGQQMEVWTEFWNKTTTLQCDMSKLEEQVVKAEMGRQ</sequence>
<dbReference type="Proteomes" id="UP001163835">
    <property type="component" value="Unassembled WGS sequence"/>
</dbReference>
<gene>
    <name evidence="1" type="ORF">F5876DRAFT_66243</name>
</gene>